<dbReference type="PANTHER" id="PTHR32309">
    <property type="entry name" value="TYROSINE-PROTEIN KINASE"/>
    <property type="match status" value="1"/>
</dbReference>
<dbReference type="GO" id="GO:0004713">
    <property type="term" value="F:protein tyrosine kinase activity"/>
    <property type="evidence" value="ECO:0007669"/>
    <property type="project" value="TreeGrafter"/>
</dbReference>
<keyword evidence="3 6" id="KW-0812">Transmembrane</keyword>
<evidence type="ECO:0000259" key="7">
    <source>
        <dbReference type="Pfam" id="PF02706"/>
    </source>
</evidence>
<sequence>MPARCCCPTGCPHIRLPRERAARPLSPRCRAAPMNQHDEIYLIDLWRILRREWRWAVAALVVVLGLTFAFTRLAKPQWEATAWIQVGEIGPTPAGRDPKVEPFQRVIDRMKTRLFQDAVLRRAQVPLNSRAAQLYRGSLKPDPDPYANLIGVTIRAESAQQARTLAMATVSQLQTLHGDTHAAALDLTRARLQGLSEDLRAATTNREQLQRQLQAGHGASSATPTQVLAGVLLTDSNTTIRALKSERDDLVARLTARYTYQTSLAWPLYVPDRQAFPNAVTAWAAGMLAGAGLGVLVAVLRNAVRRRARTPAHAGA</sequence>
<evidence type="ECO:0000256" key="6">
    <source>
        <dbReference type="SAM" id="Phobius"/>
    </source>
</evidence>
<evidence type="ECO:0000313" key="8">
    <source>
        <dbReference type="EMBL" id="AAM36562.1"/>
    </source>
</evidence>
<feature type="transmembrane region" description="Helical" evidence="6">
    <location>
        <begin position="55"/>
        <end position="74"/>
    </location>
</feature>
<dbReference type="PANTHER" id="PTHR32309:SF13">
    <property type="entry name" value="FERRIC ENTEROBACTIN TRANSPORT PROTEIN FEPE"/>
    <property type="match status" value="1"/>
</dbReference>
<protein>
    <recommendedName>
        <fullName evidence="7">Polysaccharide chain length determinant N-terminal domain-containing protein</fullName>
    </recommendedName>
</protein>
<dbReference type="KEGG" id="xac:XAC1695"/>
<evidence type="ECO:0000256" key="2">
    <source>
        <dbReference type="ARBA" id="ARBA00022475"/>
    </source>
</evidence>
<organism evidence="8 9">
    <name type="scientific">Xanthomonas axonopodis pv. citri (strain 306)</name>
    <dbReference type="NCBI Taxonomy" id="190486"/>
    <lineage>
        <taxon>Bacteria</taxon>
        <taxon>Pseudomonadati</taxon>
        <taxon>Pseudomonadota</taxon>
        <taxon>Gammaproteobacteria</taxon>
        <taxon>Lysobacterales</taxon>
        <taxon>Lysobacteraceae</taxon>
        <taxon>Xanthomonas</taxon>
    </lineage>
</organism>
<accession>A0AAI8ESL7</accession>
<evidence type="ECO:0000313" key="9">
    <source>
        <dbReference type="Proteomes" id="UP000000576"/>
    </source>
</evidence>
<keyword evidence="5 6" id="KW-0472">Membrane</keyword>
<evidence type="ECO:0000256" key="3">
    <source>
        <dbReference type="ARBA" id="ARBA00022692"/>
    </source>
</evidence>
<dbReference type="InterPro" id="IPR003856">
    <property type="entry name" value="LPS_length_determ_N"/>
</dbReference>
<dbReference type="InterPro" id="IPR050445">
    <property type="entry name" value="Bact_polysacc_biosynth/exp"/>
</dbReference>
<dbReference type="EMBL" id="AE008923">
    <property type="protein sequence ID" value="AAM36562.1"/>
    <property type="molecule type" value="Genomic_DNA"/>
</dbReference>
<gene>
    <name evidence="8" type="ordered locus">XAC1695</name>
</gene>
<proteinExistence type="predicted"/>
<dbReference type="Proteomes" id="UP000000576">
    <property type="component" value="Chromosome"/>
</dbReference>
<evidence type="ECO:0000256" key="1">
    <source>
        <dbReference type="ARBA" id="ARBA00004651"/>
    </source>
</evidence>
<dbReference type="GO" id="GO:0005886">
    <property type="term" value="C:plasma membrane"/>
    <property type="evidence" value="ECO:0007669"/>
    <property type="project" value="UniProtKB-SubCell"/>
</dbReference>
<name>A0AAI8ESL7_XANAC</name>
<comment type="subcellular location">
    <subcellularLocation>
        <location evidence="1">Cell membrane</location>
        <topology evidence="1">Multi-pass membrane protein</topology>
    </subcellularLocation>
</comment>
<keyword evidence="2" id="KW-1003">Cell membrane</keyword>
<reference evidence="8 9" key="1">
    <citation type="journal article" date="2002" name="Nature">
        <title>Comparison of the genomes of two Xanthomonas pathogens with differing host specificities.</title>
        <authorList>
            <person name="da Silva A.C."/>
            <person name="Ferro J.A."/>
            <person name="Reinach F.C."/>
            <person name="Farah C.S."/>
            <person name="Furlan L.R."/>
            <person name="Quaggio R.B."/>
            <person name="Monteiro-Vitorello C.B."/>
            <person name="Van Sluys M.A."/>
            <person name="Almeida N.F."/>
            <person name="Alves L.M."/>
            <person name="do Amaral A.M."/>
            <person name="Bertolini M.C."/>
            <person name="Camargo L.E."/>
            <person name="Camarotte G."/>
            <person name="Cannavan F."/>
            <person name="Cardozo J."/>
            <person name="Chambergo F."/>
            <person name="Ciapina L.P."/>
            <person name="Cicarelli R.M."/>
            <person name="Coutinho L.L."/>
            <person name="Cursino-Santos J.R."/>
            <person name="El-Dorry H."/>
            <person name="Faria J.B."/>
            <person name="Ferreira A.J."/>
            <person name="Ferreira R.C."/>
            <person name="Ferro M.I."/>
            <person name="Formighieri E.F."/>
            <person name="Franco M.C."/>
            <person name="Greggio C.C."/>
            <person name="Gruber A."/>
            <person name="Katsuyama A.M."/>
            <person name="Kishi L.T."/>
            <person name="Leite R.P."/>
            <person name="Lemos E.G."/>
            <person name="Lemos M.V."/>
            <person name="Locali E.C."/>
            <person name="Machado M.A."/>
            <person name="Madeira A.M."/>
            <person name="Martinez-Rossi N.M."/>
            <person name="Martins E.C."/>
            <person name="Meidanis J."/>
            <person name="Menck C.F."/>
            <person name="Miyaki C.Y."/>
            <person name="Moon D.H."/>
            <person name="Moreira L.M."/>
            <person name="Novo M.T."/>
            <person name="Okura V.K."/>
            <person name="Oliveira M.C."/>
            <person name="Oliveira V.R."/>
            <person name="Pereira H.A."/>
            <person name="Rossi A."/>
            <person name="Sena J.A."/>
            <person name="Silva C."/>
            <person name="de Souza R.F."/>
            <person name="Spinola L.A."/>
            <person name="Takita M.A."/>
            <person name="Tamura R.E."/>
            <person name="Teixeira E.C."/>
            <person name="Tezza R.I."/>
            <person name="Trindade dos Santos M."/>
            <person name="Truffi D."/>
            <person name="Tsai S.M."/>
            <person name="White F.F."/>
            <person name="Setubal J.C."/>
            <person name="Kitajima J.P."/>
        </authorList>
    </citation>
    <scope>NUCLEOTIDE SEQUENCE [LARGE SCALE GENOMIC DNA]</scope>
    <source>
        <strain evidence="8 9">306</strain>
    </source>
</reference>
<evidence type="ECO:0000256" key="5">
    <source>
        <dbReference type="ARBA" id="ARBA00023136"/>
    </source>
</evidence>
<dbReference type="Pfam" id="PF02706">
    <property type="entry name" value="Wzz"/>
    <property type="match status" value="1"/>
</dbReference>
<evidence type="ECO:0000256" key="4">
    <source>
        <dbReference type="ARBA" id="ARBA00022989"/>
    </source>
</evidence>
<keyword evidence="4 6" id="KW-1133">Transmembrane helix</keyword>
<dbReference type="AlphaFoldDB" id="A0AAI8ESL7"/>
<feature type="domain" description="Polysaccharide chain length determinant N-terminal" evidence="7">
    <location>
        <begin position="38"/>
        <end position="90"/>
    </location>
</feature>
<feature type="transmembrane region" description="Helical" evidence="6">
    <location>
        <begin position="280"/>
        <end position="300"/>
    </location>
</feature>